<evidence type="ECO:0000256" key="1">
    <source>
        <dbReference type="SAM" id="MobiDB-lite"/>
    </source>
</evidence>
<dbReference type="OrthoDB" id="3041194at2759"/>
<reference evidence="3" key="2">
    <citation type="submission" date="2021-10" db="EMBL/GenBank/DDBJ databases">
        <title>Phylogenomics reveals ancestral predisposition of the termite-cultivated fungus Termitomyces towards a domesticated lifestyle.</title>
        <authorList>
            <person name="Auxier B."/>
            <person name="Grum-Grzhimaylo A."/>
            <person name="Cardenas M.E."/>
            <person name="Lodge J.D."/>
            <person name="Laessoe T."/>
            <person name="Pedersen O."/>
            <person name="Smith M.E."/>
            <person name="Kuyper T.W."/>
            <person name="Franco-Molano E.A."/>
            <person name="Baroni T.J."/>
            <person name="Aanen D.K."/>
        </authorList>
    </citation>
    <scope>NUCLEOTIDE SEQUENCE</scope>
    <source>
        <strain evidence="3">D49</strain>
    </source>
</reference>
<accession>A0A9P7K563</accession>
<feature type="compositionally biased region" description="Polar residues" evidence="1">
    <location>
        <begin position="82"/>
        <end position="97"/>
    </location>
</feature>
<dbReference type="EMBL" id="JABCKI010005751">
    <property type="protein sequence ID" value="KAG5638666.1"/>
    <property type="molecule type" value="Genomic_DNA"/>
</dbReference>
<evidence type="ECO:0000313" key="4">
    <source>
        <dbReference type="Proteomes" id="UP000717328"/>
    </source>
</evidence>
<keyword evidence="2" id="KW-0812">Transmembrane</keyword>
<evidence type="ECO:0000313" key="3">
    <source>
        <dbReference type="EMBL" id="KAG5638666.1"/>
    </source>
</evidence>
<proteinExistence type="predicted"/>
<feature type="region of interest" description="Disordered" evidence="1">
    <location>
        <begin position="60"/>
        <end position="97"/>
    </location>
</feature>
<feature type="transmembrane region" description="Helical" evidence="2">
    <location>
        <begin position="227"/>
        <end position="252"/>
    </location>
</feature>
<dbReference type="AlphaFoldDB" id="A0A9P7K563"/>
<keyword evidence="2" id="KW-0472">Membrane</keyword>
<reference evidence="3" key="1">
    <citation type="submission" date="2021-02" db="EMBL/GenBank/DDBJ databases">
        <authorList>
            <person name="Nieuwenhuis M."/>
            <person name="Van De Peppel L.J.J."/>
        </authorList>
    </citation>
    <scope>NUCLEOTIDE SEQUENCE</scope>
    <source>
        <strain evidence="3">D49</strain>
    </source>
</reference>
<name>A0A9P7K563_9AGAR</name>
<protein>
    <submittedName>
        <fullName evidence="3">Uncharacterized protein</fullName>
    </submittedName>
</protein>
<organism evidence="3 4">
    <name type="scientific">Sphagnurus paluster</name>
    <dbReference type="NCBI Taxonomy" id="117069"/>
    <lineage>
        <taxon>Eukaryota</taxon>
        <taxon>Fungi</taxon>
        <taxon>Dikarya</taxon>
        <taxon>Basidiomycota</taxon>
        <taxon>Agaricomycotina</taxon>
        <taxon>Agaricomycetes</taxon>
        <taxon>Agaricomycetidae</taxon>
        <taxon>Agaricales</taxon>
        <taxon>Tricholomatineae</taxon>
        <taxon>Lyophyllaceae</taxon>
        <taxon>Sphagnurus</taxon>
    </lineage>
</organism>
<keyword evidence="4" id="KW-1185">Reference proteome</keyword>
<comment type="caution">
    <text evidence="3">The sequence shown here is derived from an EMBL/GenBank/DDBJ whole genome shotgun (WGS) entry which is preliminary data.</text>
</comment>
<keyword evidence="2" id="KW-1133">Transmembrane helix</keyword>
<dbReference type="Proteomes" id="UP000717328">
    <property type="component" value="Unassembled WGS sequence"/>
</dbReference>
<sequence length="256" mass="28189">MAVKNLVAQFESYSSSRVLANSVTLEKDSQEQSAARPAGSSLPISSPARFLKSQNIARDSAQNHHIAAKSQPSHEMSLDITDYSTTDPRPLPQNNLPIDSRLFLKKKLGPSIGAEDEYPFLPTNQGHMYEATTPSNTVEGHSSNVRPYDYRRKHAPIPSTVVFSRDAPPLHLRKLDKHLSALPLPDFCDGSGAIFSPMDKLAESRKSLDDLEANSGVAPAWRNRKTLLGATVNIVLGIMVCLCNLGTNWWIFLQIL</sequence>
<gene>
    <name evidence="3" type="ORF">H0H81_011218</name>
</gene>
<evidence type="ECO:0000256" key="2">
    <source>
        <dbReference type="SAM" id="Phobius"/>
    </source>
</evidence>
<feature type="region of interest" description="Disordered" evidence="1">
    <location>
        <begin position="26"/>
        <end position="46"/>
    </location>
</feature>